<feature type="transmembrane region" description="Helical" evidence="1">
    <location>
        <begin position="167"/>
        <end position="186"/>
    </location>
</feature>
<accession>A0ABX3G542</accession>
<keyword evidence="1" id="KW-1133">Transmembrane helix</keyword>
<feature type="transmembrane region" description="Helical" evidence="1">
    <location>
        <begin position="113"/>
        <end position="133"/>
    </location>
</feature>
<feature type="transmembrane region" description="Helical" evidence="1">
    <location>
        <begin position="82"/>
        <end position="101"/>
    </location>
</feature>
<feature type="transmembrane region" description="Helical" evidence="1">
    <location>
        <begin position="12"/>
        <end position="31"/>
    </location>
</feature>
<sequence>MRWLVLYARSRQVPAALAAAVTGALVVWALARDGGAAPGDPRPAALVLTVAAAAASTGLGGQDPALDRTAAIRWWTRRTAHVLIAGTVACAVLLGLRAVGADQVPTALVVRDAAGLMGLAALGAAVCGAAHAWTLPVGWLALSSFAPPLTGVPMEVVTWMLQPPGTAASTWTALTVTAAGTAAYAVTGPRR</sequence>
<evidence type="ECO:0000313" key="3">
    <source>
        <dbReference type="Proteomes" id="UP000187151"/>
    </source>
</evidence>
<evidence type="ECO:0008006" key="4">
    <source>
        <dbReference type="Google" id="ProtNLM"/>
    </source>
</evidence>
<protein>
    <recommendedName>
        <fullName evidence="4">Integral membrane protein</fullName>
    </recommendedName>
</protein>
<gene>
    <name evidence="2" type="ORF">AVW11_14495</name>
</gene>
<dbReference type="Proteomes" id="UP000187151">
    <property type="component" value="Unassembled WGS sequence"/>
</dbReference>
<comment type="caution">
    <text evidence="2">The sequence shown here is derived from an EMBL/GenBank/DDBJ whole genome shotgun (WGS) entry which is preliminary data.</text>
</comment>
<reference evidence="2 3" key="1">
    <citation type="submission" date="2016-01" db="EMBL/GenBank/DDBJ databases">
        <title>Streptomyces amritsarensis strain MTCC 11845 genome sequencing and assembly.</title>
        <authorList>
            <person name="Sharma D."/>
            <person name="Nair G.R."/>
            <person name="Kaur G."/>
            <person name="Manhas R.K."/>
            <person name="Mayilraj S."/>
        </authorList>
    </citation>
    <scope>NUCLEOTIDE SEQUENCE [LARGE SCALE GENOMIC DNA]</scope>
    <source>
        <strain evidence="2 3">MTCC 11845</strain>
    </source>
</reference>
<name>A0ABX3G542_9ACTN</name>
<dbReference type="RefSeq" id="WP_060181092.1">
    <property type="nucleotide sequence ID" value="NZ_MQUR01000027.1"/>
</dbReference>
<keyword evidence="1" id="KW-0812">Transmembrane</keyword>
<keyword evidence="1" id="KW-0472">Membrane</keyword>
<evidence type="ECO:0000313" key="2">
    <source>
        <dbReference type="EMBL" id="OLZ67074.1"/>
    </source>
</evidence>
<evidence type="ECO:0000256" key="1">
    <source>
        <dbReference type="SAM" id="Phobius"/>
    </source>
</evidence>
<dbReference type="EMBL" id="MQUR01000027">
    <property type="protein sequence ID" value="OLZ67074.1"/>
    <property type="molecule type" value="Genomic_DNA"/>
</dbReference>
<proteinExistence type="predicted"/>
<keyword evidence="3" id="KW-1185">Reference proteome</keyword>
<organism evidence="2 3">
    <name type="scientific">Streptomyces amritsarensis</name>
    <dbReference type="NCBI Taxonomy" id="681158"/>
    <lineage>
        <taxon>Bacteria</taxon>
        <taxon>Bacillati</taxon>
        <taxon>Actinomycetota</taxon>
        <taxon>Actinomycetes</taxon>
        <taxon>Kitasatosporales</taxon>
        <taxon>Streptomycetaceae</taxon>
        <taxon>Streptomyces</taxon>
    </lineage>
</organism>